<name>W7N1G9_GIBM7</name>
<dbReference type="KEGG" id="fvr:FVEG_12282"/>
<dbReference type="eggNOG" id="ENOG502STCI">
    <property type="taxonomic scope" value="Eukaryota"/>
</dbReference>
<feature type="domain" description="RNase III" evidence="1">
    <location>
        <begin position="54"/>
        <end position="177"/>
    </location>
</feature>
<gene>
    <name evidence="2" type="ORF">FVEG_12282</name>
</gene>
<reference evidence="2 3" key="1">
    <citation type="journal article" date="2010" name="Nature">
        <title>Comparative genomics reveals mobile pathogenicity chromosomes in Fusarium.</title>
        <authorList>
            <person name="Ma L.J."/>
            <person name="van der Does H.C."/>
            <person name="Borkovich K.A."/>
            <person name="Coleman J.J."/>
            <person name="Daboussi M.J."/>
            <person name="Di Pietro A."/>
            <person name="Dufresne M."/>
            <person name="Freitag M."/>
            <person name="Grabherr M."/>
            <person name="Henrissat B."/>
            <person name="Houterman P.M."/>
            <person name="Kang S."/>
            <person name="Shim W.B."/>
            <person name="Woloshuk C."/>
            <person name="Xie X."/>
            <person name="Xu J.R."/>
            <person name="Antoniw J."/>
            <person name="Baker S.E."/>
            <person name="Bluhm B.H."/>
            <person name="Breakspear A."/>
            <person name="Brown D.W."/>
            <person name="Butchko R.A."/>
            <person name="Chapman S."/>
            <person name="Coulson R."/>
            <person name="Coutinho P.M."/>
            <person name="Danchin E.G."/>
            <person name="Diener A."/>
            <person name="Gale L.R."/>
            <person name="Gardiner D.M."/>
            <person name="Goff S."/>
            <person name="Hammond-Kosack K.E."/>
            <person name="Hilburn K."/>
            <person name="Hua-Van A."/>
            <person name="Jonkers W."/>
            <person name="Kazan K."/>
            <person name="Kodira C.D."/>
            <person name="Koehrsen M."/>
            <person name="Kumar L."/>
            <person name="Lee Y.H."/>
            <person name="Li L."/>
            <person name="Manners J.M."/>
            <person name="Miranda-Saavedra D."/>
            <person name="Mukherjee M."/>
            <person name="Park G."/>
            <person name="Park J."/>
            <person name="Park S.Y."/>
            <person name="Proctor R.H."/>
            <person name="Regev A."/>
            <person name="Ruiz-Roldan M.C."/>
            <person name="Sain D."/>
            <person name="Sakthikumar S."/>
            <person name="Sykes S."/>
            <person name="Schwartz D.C."/>
            <person name="Turgeon B.G."/>
            <person name="Wapinski I."/>
            <person name="Yoder O."/>
            <person name="Young S."/>
            <person name="Zeng Q."/>
            <person name="Zhou S."/>
            <person name="Galagan J."/>
            <person name="Cuomo C.A."/>
            <person name="Kistler H.C."/>
            <person name="Rep M."/>
        </authorList>
    </citation>
    <scope>NUCLEOTIDE SEQUENCE [LARGE SCALE GENOMIC DNA]</scope>
    <source>
        <strain evidence="3">M3125 / FGSC 7600</strain>
    </source>
</reference>
<dbReference type="AlphaFoldDB" id="W7N1G9"/>
<organism evidence="2 3">
    <name type="scientific">Gibberella moniliformis (strain M3125 / FGSC 7600)</name>
    <name type="common">Maize ear and stalk rot fungus</name>
    <name type="synonym">Fusarium verticillioides</name>
    <dbReference type="NCBI Taxonomy" id="334819"/>
    <lineage>
        <taxon>Eukaryota</taxon>
        <taxon>Fungi</taxon>
        <taxon>Dikarya</taxon>
        <taxon>Ascomycota</taxon>
        <taxon>Pezizomycotina</taxon>
        <taxon>Sordariomycetes</taxon>
        <taxon>Hypocreomycetidae</taxon>
        <taxon>Hypocreales</taxon>
        <taxon>Nectriaceae</taxon>
        <taxon>Fusarium</taxon>
        <taxon>Fusarium fujikuroi species complex</taxon>
    </lineage>
</organism>
<proteinExistence type="predicted"/>
<dbReference type="GO" id="GO:0004525">
    <property type="term" value="F:ribonuclease III activity"/>
    <property type="evidence" value="ECO:0007669"/>
    <property type="project" value="InterPro"/>
</dbReference>
<dbReference type="SUPFAM" id="SSF69065">
    <property type="entry name" value="RNase III domain-like"/>
    <property type="match status" value="1"/>
</dbReference>
<keyword evidence="3" id="KW-1185">Reference proteome</keyword>
<dbReference type="Proteomes" id="UP000009096">
    <property type="component" value="Chromosome 4"/>
</dbReference>
<protein>
    <recommendedName>
        <fullName evidence="1">RNase III domain-containing protein</fullName>
    </recommendedName>
</protein>
<dbReference type="EMBL" id="CM000581">
    <property type="protein sequence ID" value="EWG53959.1"/>
    <property type="molecule type" value="Genomic_DNA"/>
</dbReference>
<dbReference type="VEuPathDB" id="FungiDB:FVEG_12282"/>
<dbReference type="OrthoDB" id="67027at2759"/>
<dbReference type="GO" id="GO:0006396">
    <property type="term" value="P:RNA processing"/>
    <property type="evidence" value="ECO:0007669"/>
    <property type="project" value="InterPro"/>
</dbReference>
<accession>W7N1G9</accession>
<evidence type="ECO:0000259" key="1">
    <source>
        <dbReference type="PROSITE" id="PS50142"/>
    </source>
</evidence>
<dbReference type="InterPro" id="IPR000999">
    <property type="entry name" value="RNase_III_dom"/>
</dbReference>
<dbReference type="RefSeq" id="XP_018760150.1">
    <property type="nucleotide sequence ID" value="XM_018901632.1"/>
</dbReference>
<dbReference type="EMBL" id="DS022260">
    <property type="protein sequence ID" value="EWG53959.1"/>
    <property type="molecule type" value="Genomic_DNA"/>
</dbReference>
<dbReference type="STRING" id="334819.W7N1G9"/>
<dbReference type="Gene3D" id="1.10.1520.10">
    <property type="entry name" value="Ribonuclease III domain"/>
    <property type="match status" value="1"/>
</dbReference>
<dbReference type="PROSITE" id="PS50142">
    <property type="entry name" value="RNASE_3_2"/>
    <property type="match status" value="1"/>
</dbReference>
<dbReference type="Pfam" id="PF00636">
    <property type="entry name" value="Ribonuclease_3"/>
    <property type="match status" value="1"/>
</dbReference>
<sequence>MTLPLISWRCWHRDISNLFHRFSSNFQTRNLILTFNLSNLAQPRPPASNFSQKVSECESIIAYEFTSKTLCAEALNKAADWNCQIVINGSAKWMPKNDRLAVYGDSAVAFYLCNLWIKRGLSNHCWTTIRGDLISNSNLTEIRQERGLDKCINMNGGSRSPSPSMVATAVEAILGAV</sequence>
<dbReference type="GeneID" id="30069739"/>
<evidence type="ECO:0000313" key="3">
    <source>
        <dbReference type="Proteomes" id="UP000009096"/>
    </source>
</evidence>
<dbReference type="HOGENOM" id="CLU_1517987_0_0_1"/>
<dbReference type="InterPro" id="IPR036389">
    <property type="entry name" value="RNase_III_sf"/>
</dbReference>
<evidence type="ECO:0000313" key="2">
    <source>
        <dbReference type="EMBL" id="EWG53959.1"/>
    </source>
</evidence>